<dbReference type="InterPro" id="IPR001584">
    <property type="entry name" value="Integrase_cat-core"/>
</dbReference>
<dbReference type="AlphaFoldDB" id="A0A6S7LLW3"/>
<keyword evidence="2" id="KW-1185">Reference proteome</keyword>
<dbReference type="PANTHER" id="PTHR47331">
    <property type="entry name" value="PHD-TYPE DOMAIN-CONTAINING PROTEIN"/>
    <property type="match status" value="1"/>
</dbReference>
<comment type="caution">
    <text evidence="1">The sequence shown here is derived from an EMBL/GenBank/DDBJ whole genome shotgun (WGS) entry which is preliminary data.</text>
</comment>
<dbReference type="PROSITE" id="PS50994">
    <property type="entry name" value="INTEGRASE"/>
    <property type="match status" value="1"/>
</dbReference>
<dbReference type="InterPro" id="IPR012337">
    <property type="entry name" value="RNaseH-like_sf"/>
</dbReference>
<reference evidence="1" key="1">
    <citation type="submission" date="2020-04" db="EMBL/GenBank/DDBJ databases">
        <authorList>
            <person name="Alioto T."/>
            <person name="Alioto T."/>
            <person name="Gomez Garrido J."/>
        </authorList>
    </citation>
    <scope>NUCLEOTIDE SEQUENCE</scope>
    <source>
        <strain evidence="1">A484AB</strain>
    </source>
</reference>
<dbReference type="Gene3D" id="3.30.420.10">
    <property type="entry name" value="Ribonuclease H-like superfamily/Ribonuclease H"/>
    <property type="match status" value="1"/>
</dbReference>
<organism evidence="1 2">
    <name type="scientific">Paramuricea clavata</name>
    <name type="common">Red gorgonian</name>
    <name type="synonym">Violescent sea-whip</name>
    <dbReference type="NCBI Taxonomy" id="317549"/>
    <lineage>
        <taxon>Eukaryota</taxon>
        <taxon>Metazoa</taxon>
        <taxon>Cnidaria</taxon>
        <taxon>Anthozoa</taxon>
        <taxon>Octocorallia</taxon>
        <taxon>Malacalcyonacea</taxon>
        <taxon>Plexauridae</taxon>
        <taxon>Paramuricea</taxon>
    </lineage>
</organism>
<name>A0A6S7LLW3_PARCT</name>
<dbReference type="EMBL" id="CACRXK020024615">
    <property type="protein sequence ID" value="CAB4038813.1"/>
    <property type="molecule type" value="Genomic_DNA"/>
</dbReference>
<dbReference type="GO" id="GO:0003676">
    <property type="term" value="F:nucleic acid binding"/>
    <property type="evidence" value="ECO:0007669"/>
    <property type="project" value="InterPro"/>
</dbReference>
<accession>A0A6S7LLW3</accession>
<evidence type="ECO:0000313" key="2">
    <source>
        <dbReference type="Proteomes" id="UP001152795"/>
    </source>
</evidence>
<dbReference type="InterPro" id="IPR036397">
    <property type="entry name" value="RNaseH_sf"/>
</dbReference>
<dbReference type="OrthoDB" id="5984724at2759"/>
<protein>
    <submittedName>
        <fullName evidence="1">Uncharacterized protein LOC110248986</fullName>
    </submittedName>
</protein>
<dbReference type="InterPro" id="IPR040676">
    <property type="entry name" value="DUF5641"/>
</dbReference>
<dbReference type="Pfam" id="PF18701">
    <property type="entry name" value="DUF5641"/>
    <property type="match status" value="1"/>
</dbReference>
<dbReference type="SUPFAM" id="SSF53098">
    <property type="entry name" value="Ribonuclease H-like"/>
    <property type="match status" value="1"/>
</dbReference>
<gene>
    <name evidence="1" type="ORF">PACLA_8A077182</name>
</gene>
<dbReference type="GO" id="GO:0015074">
    <property type="term" value="P:DNA integration"/>
    <property type="evidence" value="ECO:0007669"/>
    <property type="project" value="InterPro"/>
</dbReference>
<sequence>MGQLPKEKVNPSLANEMVSVDYAGPVFIKSGSKRRPIDQKPYIAIFVCLQTKSCHIELVSDLTAEAFVAALRRFVARRGKPRQIWSDNATCFTRANKDLKDFYDYLKEAETQATIANFCSTQGIQWKFSPPTGPHHGSVWENGVKACKPIAASIDSNDDDGIAPLTPGHFLIGRPLESLPDHPDPVNKPMKVLKRWYLCQALVQHFWKKWYAEYLNYLQRFNKWKHERRNLSIGDIVVVKDDRLLPCKWPLARVIKVQPGPDKLVRVVTLQTKQGTCVRPIVK</sequence>
<feature type="non-terminal residue" evidence="1">
    <location>
        <position position="1"/>
    </location>
</feature>
<dbReference type="Proteomes" id="UP001152795">
    <property type="component" value="Unassembled WGS sequence"/>
</dbReference>
<evidence type="ECO:0000313" key="1">
    <source>
        <dbReference type="EMBL" id="CAB4038813.1"/>
    </source>
</evidence>
<dbReference type="Pfam" id="PF00665">
    <property type="entry name" value="rve"/>
    <property type="match status" value="1"/>
</dbReference>
<proteinExistence type="predicted"/>